<keyword evidence="7" id="KW-0902">Two-component regulatory system</keyword>
<evidence type="ECO:0000256" key="10">
    <source>
        <dbReference type="SAM" id="Phobius"/>
    </source>
</evidence>
<evidence type="ECO:0000256" key="6">
    <source>
        <dbReference type="ARBA" id="ARBA00022777"/>
    </source>
</evidence>
<dbReference type="Pfam" id="PF00512">
    <property type="entry name" value="HisKA"/>
    <property type="match status" value="1"/>
</dbReference>
<dbReference type="SMART" id="SM00304">
    <property type="entry name" value="HAMP"/>
    <property type="match status" value="1"/>
</dbReference>
<dbReference type="InterPro" id="IPR003661">
    <property type="entry name" value="HisK_dim/P_dom"/>
</dbReference>
<evidence type="ECO:0000256" key="2">
    <source>
        <dbReference type="ARBA" id="ARBA00004370"/>
    </source>
</evidence>
<dbReference type="FunFam" id="3.30.565.10:FF:000006">
    <property type="entry name" value="Sensor histidine kinase WalK"/>
    <property type="match status" value="1"/>
</dbReference>
<keyword evidence="10" id="KW-0812">Transmembrane</keyword>
<evidence type="ECO:0000256" key="9">
    <source>
        <dbReference type="SAM" id="MobiDB-lite"/>
    </source>
</evidence>
<dbReference type="InterPro" id="IPR036097">
    <property type="entry name" value="HisK_dim/P_sf"/>
</dbReference>
<dbReference type="InterPro" id="IPR036890">
    <property type="entry name" value="HATPase_C_sf"/>
</dbReference>
<dbReference type="SMART" id="SM00387">
    <property type="entry name" value="HATPase_c"/>
    <property type="match status" value="1"/>
</dbReference>
<comment type="catalytic activity">
    <reaction evidence="1">
        <text>ATP + protein L-histidine = ADP + protein N-phospho-L-histidine.</text>
        <dbReference type="EC" id="2.7.13.3"/>
    </reaction>
</comment>
<feature type="transmembrane region" description="Helical" evidence="10">
    <location>
        <begin position="168"/>
        <end position="189"/>
    </location>
</feature>
<name>A0A0R1EUE2_LACZE</name>
<dbReference type="Pfam" id="PF02518">
    <property type="entry name" value="HATPase_c"/>
    <property type="match status" value="1"/>
</dbReference>
<evidence type="ECO:0000256" key="3">
    <source>
        <dbReference type="ARBA" id="ARBA00012438"/>
    </source>
</evidence>
<dbReference type="eggNOG" id="COG2205">
    <property type="taxonomic scope" value="Bacteria"/>
</dbReference>
<evidence type="ECO:0000259" key="12">
    <source>
        <dbReference type="PROSITE" id="PS50885"/>
    </source>
</evidence>
<dbReference type="GO" id="GO:0009927">
    <property type="term" value="F:histidine phosphotransfer kinase activity"/>
    <property type="evidence" value="ECO:0007669"/>
    <property type="project" value="TreeGrafter"/>
</dbReference>
<dbReference type="Gene3D" id="3.30.565.10">
    <property type="entry name" value="Histidine kinase-like ATPase, C-terminal domain"/>
    <property type="match status" value="1"/>
</dbReference>
<dbReference type="PATRIC" id="fig|1423816.3.peg.2260"/>
<dbReference type="EC" id="2.7.13.3" evidence="3"/>
<evidence type="ECO:0000259" key="11">
    <source>
        <dbReference type="PROSITE" id="PS50109"/>
    </source>
</evidence>
<evidence type="ECO:0000256" key="4">
    <source>
        <dbReference type="ARBA" id="ARBA00022553"/>
    </source>
</evidence>
<dbReference type="AlphaFoldDB" id="A0A0R1EUE2"/>
<dbReference type="PROSITE" id="PS50885">
    <property type="entry name" value="HAMP"/>
    <property type="match status" value="1"/>
</dbReference>
<dbReference type="RefSeq" id="WP_010489173.1">
    <property type="nucleotide sequence ID" value="NZ_AZCT01000003.1"/>
</dbReference>
<comment type="caution">
    <text evidence="13">The sequence shown here is derived from an EMBL/GenBank/DDBJ whole genome shotgun (WGS) entry which is preliminary data.</text>
</comment>
<keyword evidence="4" id="KW-0597">Phosphoprotein</keyword>
<dbReference type="PROSITE" id="PS50109">
    <property type="entry name" value="HIS_KIN"/>
    <property type="match status" value="1"/>
</dbReference>
<dbReference type="Gene3D" id="6.10.340.10">
    <property type="match status" value="1"/>
</dbReference>
<feature type="transmembrane region" description="Helical" evidence="10">
    <location>
        <begin position="7"/>
        <end position="27"/>
    </location>
</feature>
<evidence type="ECO:0000313" key="14">
    <source>
        <dbReference type="Proteomes" id="UP000051984"/>
    </source>
</evidence>
<dbReference type="FunFam" id="1.10.287.130:FF:000001">
    <property type="entry name" value="Two-component sensor histidine kinase"/>
    <property type="match status" value="1"/>
</dbReference>
<dbReference type="InterPro" id="IPR003660">
    <property type="entry name" value="HAMP_dom"/>
</dbReference>
<dbReference type="CDD" id="cd06225">
    <property type="entry name" value="HAMP"/>
    <property type="match status" value="1"/>
</dbReference>
<dbReference type="CDD" id="cd00082">
    <property type="entry name" value="HisKA"/>
    <property type="match status" value="1"/>
</dbReference>
<sequence length="515" mass="58119">MKMLYQQLIGFFAVIMVTLVIVSILFIRSTTNTVWENGFKQLEQYTDVLKNNAVDENTYVINARFIQNAEEILSDQHVHFVIYDANNVAKYPVSQKSPMAAIKSSYWKKLKQGSAVAVPELMTNPVSGRSQNMTIYYQPVFLSEKLLFVIAAFAPVEQIQSSINKTEHNLLIAFVLSTLAAFIISYFIASYQVRRINQLRQATHQVAEGNYDVTVKMKSRSHDEVAELADDFRDMVTSLKASQQEIQRQEDRRRQFMADAAHEMRTPLTTINGLLEGLAYDAIPEESKGKSIELMRNETNRLIRLVNENLDYEKIRTNQILLSKHTFNARKDLDNIAEQLAQKAEEAGDKITIEAPEKLPTYADHDRFVQILFNIVQNAVQFTQNGQITINGKLGYHQTEFRVSDTGIGMSKDQMKNIWERYYKADPSRKNTKYGESGLGMAIVHQLMGLHGGTIDVDSELGSGTTFTLIFPDEETAPKQKKQTDSKQSGDSASDKPDSTSNAASDAGQQAKPNK</sequence>
<gene>
    <name evidence="13" type="ORF">FD51_GL002180</name>
</gene>
<dbReference type="GO" id="GO:0000155">
    <property type="term" value="F:phosphorelay sensor kinase activity"/>
    <property type="evidence" value="ECO:0007669"/>
    <property type="project" value="InterPro"/>
</dbReference>
<dbReference type="PANTHER" id="PTHR43047:SF72">
    <property type="entry name" value="OSMOSENSING HISTIDINE PROTEIN KINASE SLN1"/>
    <property type="match status" value="1"/>
</dbReference>
<dbReference type="SUPFAM" id="SSF55874">
    <property type="entry name" value="ATPase domain of HSP90 chaperone/DNA topoisomerase II/histidine kinase"/>
    <property type="match status" value="1"/>
</dbReference>
<dbReference type="Pfam" id="PF00672">
    <property type="entry name" value="HAMP"/>
    <property type="match status" value="1"/>
</dbReference>
<evidence type="ECO:0000256" key="7">
    <source>
        <dbReference type="ARBA" id="ARBA00023012"/>
    </source>
</evidence>
<evidence type="ECO:0000256" key="8">
    <source>
        <dbReference type="ARBA" id="ARBA00023136"/>
    </source>
</evidence>
<dbReference type="InterPro" id="IPR004358">
    <property type="entry name" value="Sig_transdc_His_kin-like_C"/>
</dbReference>
<protein>
    <recommendedName>
        <fullName evidence="3">histidine kinase</fullName>
        <ecNumber evidence="3">2.7.13.3</ecNumber>
    </recommendedName>
</protein>
<evidence type="ECO:0000256" key="1">
    <source>
        <dbReference type="ARBA" id="ARBA00000085"/>
    </source>
</evidence>
<keyword evidence="6 13" id="KW-0418">Kinase</keyword>
<dbReference type="Gene3D" id="1.10.287.130">
    <property type="match status" value="1"/>
</dbReference>
<feature type="compositionally biased region" description="Basic and acidic residues" evidence="9">
    <location>
        <begin position="476"/>
        <end position="485"/>
    </location>
</feature>
<accession>A0A0R1EUE2</accession>
<dbReference type="InterPro" id="IPR005467">
    <property type="entry name" value="His_kinase_dom"/>
</dbReference>
<dbReference type="SMART" id="SM00388">
    <property type="entry name" value="HisKA"/>
    <property type="match status" value="1"/>
</dbReference>
<proteinExistence type="predicted"/>
<dbReference type="PRINTS" id="PR00344">
    <property type="entry name" value="BCTRLSENSOR"/>
</dbReference>
<keyword evidence="10" id="KW-1133">Transmembrane helix</keyword>
<dbReference type="InterPro" id="IPR003594">
    <property type="entry name" value="HATPase_dom"/>
</dbReference>
<feature type="domain" description="Histidine kinase" evidence="11">
    <location>
        <begin position="259"/>
        <end position="475"/>
    </location>
</feature>
<keyword evidence="5" id="KW-0808">Transferase</keyword>
<feature type="domain" description="HAMP" evidence="12">
    <location>
        <begin position="190"/>
        <end position="244"/>
    </location>
</feature>
<comment type="subcellular location">
    <subcellularLocation>
        <location evidence="2">Membrane</location>
    </subcellularLocation>
</comment>
<reference evidence="13 14" key="1">
    <citation type="journal article" date="2015" name="Genome Announc.">
        <title>Expanding the biotechnology potential of lactobacilli through comparative genomics of 213 strains and associated genera.</title>
        <authorList>
            <person name="Sun Z."/>
            <person name="Harris H.M."/>
            <person name="McCann A."/>
            <person name="Guo C."/>
            <person name="Argimon S."/>
            <person name="Zhang W."/>
            <person name="Yang X."/>
            <person name="Jeffery I.B."/>
            <person name="Cooney J.C."/>
            <person name="Kagawa T.F."/>
            <person name="Liu W."/>
            <person name="Song Y."/>
            <person name="Salvetti E."/>
            <person name="Wrobel A."/>
            <person name="Rasinkangas P."/>
            <person name="Parkhill J."/>
            <person name="Rea M.C."/>
            <person name="O'Sullivan O."/>
            <person name="Ritari J."/>
            <person name="Douillard F.P."/>
            <person name="Paul Ross R."/>
            <person name="Yang R."/>
            <person name="Briner A.E."/>
            <person name="Felis G.E."/>
            <person name="de Vos W.M."/>
            <person name="Barrangou R."/>
            <person name="Klaenhammer T.R."/>
            <person name="Caufield P.W."/>
            <person name="Cui Y."/>
            <person name="Zhang H."/>
            <person name="O'Toole P.W."/>
        </authorList>
    </citation>
    <scope>NUCLEOTIDE SEQUENCE [LARGE SCALE GENOMIC DNA]</scope>
    <source>
        <strain evidence="13 14">DSM 20178</strain>
    </source>
</reference>
<feature type="compositionally biased region" description="Polar residues" evidence="9">
    <location>
        <begin position="499"/>
        <end position="515"/>
    </location>
</feature>
<dbReference type="SUPFAM" id="SSF158472">
    <property type="entry name" value="HAMP domain-like"/>
    <property type="match status" value="1"/>
</dbReference>
<dbReference type="PANTHER" id="PTHR43047">
    <property type="entry name" value="TWO-COMPONENT HISTIDINE PROTEIN KINASE"/>
    <property type="match status" value="1"/>
</dbReference>
<evidence type="ECO:0000256" key="5">
    <source>
        <dbReference type="ARBA" id="ARBA00022679"/>
    </source>
</evidence>
<dbReference type="Proteomes" id="UP000051984">
    <property type="component" value="Unassembled WGS sequence"/>
</dbReference>
<keyword evidence="8 10" id="KW-0472">Membrane</keyword>
<dbReference type="GO" id="GO:0005886">
    <property type="term" value="C:plasma membrane"/>
    <property type="evidence" value="ECO:0007669"/>
    <property type="project" value="TreeGrafter"/>
</dbReference>
<organism evidence="13 14">
    <name type="scientific">Lacticaseibacillus zeae DSM 20178 = KCTC 3804</name>
    <dbReference type="NCBI Taxonomy" id="1423816"/>
    <lineage>
        <taxon>Bacteria</taxon>
        <taxon>Bacillati</taxon>
        <taxon>Bacillota</taxon>
        <taxon>Bacilli</taxon>
        <taxon>Lactobacillales</taxon>
        <taxon>Lactobacillaceae</taxon>
        <taxon>Lacticaseibacillus</taxon>
    </lineage>
</organism>
<dbReference type="SUPFAM" id="SSF47384">
    <property type="entry name" value="Homodimeric domain of signal transducing histidine kinase"/>
    <property type="match status" value="1"/>
</dbReference>
<dbReference type="EMBL" id="AZCT01000003">
    <property type="protein sequence ID" value="KRK13020.1"/>
    <property type="molecule type" value="Genomic_DNA"/>
</dbReference>
<feature type="region of interest" description="Disordered" evidence="9">
    <location>
        <begin position="471"/>
        <end position="515"/>
    </location>
</feature>
<evidence type="ECO:0000313" key="13">
    <source>
        <dbReference type="EMBL" id="KRK13020.1"/>
    </source>
</evidence>